<dbReference type="AlphaFoldDB" id="A0A5C9A0S8"/>
<dbReference type="InterPro" id="IPR010290">
    <property type="entry name" value="TM_effector"/>
</dbReference>
<evidence type="ECO:0000256" key="4">
    <source>
        <dbReference type="ARBA" id="ARBA00022692"/>
    </source>
</evidence>
<keyword evidence="4 7" id="KW-0812">Transmembrane</keyword>
<evidence type="ECO:0000313" key="8">
    <source>
        <dbReference type="EMBL" id="TXS93492.1"/>
    </source>
</evidence>
<feature type="transmembrane region" description="Helical" evidence="7">
    <location>
        <begin position="25"/>
        <end position="43"/>
    </location>
</feature>
<dbReference type="GO" id="GO:0005886">
    <property type="term" value="C:plasma membrane"/>
    <property type="evidence" value="ECO:0007669"/>
    <property type="project" value="UniProtKB-SubCell"/>
</dbReference>
<reference evidence="8 9" key="1">
    <citation type="submission" date="2019-08" db="EMBL/GenBank/DDBJ databases">
        <title>Parahaliea maris sp. nov., isolated from the surface seawater.</title>
        <authorList>
            <person name="Liu Y."/>
        </authorList>
    </citation>
    <scope>NUCLEOTIDE SEQUENCE [LARGE SCALE GENOMIC DNA]</scope>
    <source>
        <strain evidence="8 9">S2-26</strain>
    </source>
</reference>
<keyword evidence="5 7" id="KW-1133">Transmembrane helix</keyword>
<accession>A0A5C9A0S8</accession>
<evidence type="ECO:0000256" key="6">
    <source>
        <dbReference type="ARBA" id="ARBA00023136"/>
    </source>
</evidence>
<feature type="transmembrane region" description="Helical" evidence="7">
    <location>
        <begin position="383"/>
        <end position="402"/>
    </location>
</feature>
<dbReference type="OrthoDB" id="9775268at2"/>
<dbReference type="Pfam" id="PF05977">
    <property type="entry name" value="MFS_3"/>
    <property type="match status" value="1"/>
</dbReference>
<dbReference type="CDD" id="cd06173">
    <property type="entry name" value="MFS_MefA_like"/>
    <property type="match status" value="1"/>
</dbReference>
<proteinExistence type="predicted"/>
<keyword evidence="3" id="KW-1003">Cell membrane</keyword>
<dbReference type="PANTHER" id="PTHR23513">
    <property type="entry name" value="INTEGRAL MEMBRANE EFFLUX PROTEIN-RELATED"/>
    <property type="match status" value="1"/>
</dbReference>
<dbReference type="PANTHER" id="PTHR23513:SF11">
    <property type="entry name" value="STAPHYLOFERRIN A TRANSPORTER"/>
    <property type="match status" value="1"/>
</dbReference>
<evidence type="ECO:0000256" key="3">
    <source>
        <dbReference type="ARBA" id="ARBA00022475"/>
    </source>
</evidence>
<dbReference type="InterPro" id="IPR036259">
    <property type="entry name" value="MFS_trans_sf"/>
</dbReference>
<keyword evidence="6 7" id="KW-0472">Membrane</keyword>
<evidence type="ECO:0000256" key="7">
    <source>
        <dbReference type="SAM" id="Phobius"/>
    </source>
</evidence>
<gene>
    <name evidence="8" type="ORF">FVW59_06585</name>
</gene>
<comment type="subcellular location">
    <subcellularLocation>
        <location evidence="1">Cell membrane</location>
        <topology evidence="1">Multi-pass membrane protein</topology>
    </subcellularLocation>
</comment>
<feature type="transmembrane region" description="Helical" evidence="7">
    <location>
        <begin position="55"/>
        <end position="76"/>
    </location>
</feature>
<feature type="transmembrane region" description="Helical" evidence="7">
    <location>
        <begin position="220"/>
        <end position="243"/>
    </location>
</feature>
<evidence type="ECO:0000256" key="2">
    <source>
        <dbReference type="ARBA" id="ARBA00022448"/>
    </source>
</evidence>
<evidence type="ECO:0000313" key="9">
    <source>
        <dbReference type="Proteomes" id="UP000321933"/>
    </source>
</evidence>
<keyword evidence="2" id="KW-0813">Transport</keyword>
<feature type="transmembrane region" description="Helical" evidence="7">
    <location>
        <begin position="263"/>
        <end position="282"/>
    </location>
</feature>
<evidence type="ECO:0000256" key="5">
    <source>
        <dbReference type="ARBA" id="ARBA00022989"/>
    </source>
</evidence>
<dbReference type="Gene3D" id="1.20.1250.20">
    <property type="entry name" value="MFS general substrate transporter like domains"/>
    <property type="match status" value="1"/>
</dbReference>
<keyword evidence="9" id="KW-1185">Reference proteome</keyword>
<dbReference type="EMBL" id="VRYZ01000002">
    <property type="protein sequence ID" value="TXS93492.1"/>
    <property type="molecule type" value="Genomic_DNA"/>
</dbReference>
<feature type="transmembrane region" description="Helical" evidence="7">
    <location>
        <begin position="141"/>
        <end position="161"/>
    </location>
</feature>
<evidence type="ECO:0000256" key="1">
    <source>
        <dbReference type="ARBA" id="ARBA00004651"/>
    </source>
</evidence>
<feature type="transmembrane region" description="Helical" evidence="7">
    <location>
        <begin position="294"/>
        <end position="312"/>
    </location>
</feature>
<dbReference type="RefSeq" id="WP_148063427.1">
    <property type="nucleotide sequence ID" value="NZ_VRYZ01000002.1"/>
</dbReference>
<organism evidence="8 9">
    <name type="scientific">Parahaliea aestuarii</name>
    <dbReference type="NCBI Taxonomy" id="1852021"/>
    <lineage>
        <taxon>Bacteria</taxon>
        <taxon>Pseudomonadati</taxon>
        <taxon>Pseudomonadota</taxon>
        <taxon>Gammaproteobacteria</taxon>
        <taxon>Cellvibrionales</taxon>
        <taxon>Halieaceae</taxon>
        <taxon>Parahaliea</taxon>
    </lineage>
</organism>
<feature type="transmembrane region" description="Helical" evidence="7">
    <location>
        <begin position="167"/>
        <end position="196"/>
    </location>
</feature>
<feature type="transmembrane region" description="Helical" evidence="7">
    <location>
        <begin position="96"/>
        <end position="129"/>
    </location>
</feature>
<sequence length="411" mass="42197">MTSPEPPSTHSGRTSPFAEPVFRRYFLAMCFSTMGTWVTRFLIGWSAWELTHAALWVGIASAVMLLPTFVLSPVFGVLADRINPRNGLMVTLTSQALLGALAATTMALGLFSLTPLLIVALATGAIAAAHSPLRLTLIPLLVSRSALPGAIGISAMVFNLARILGPALAGALLAGTGGAVTFGVGAGLFAGSALAIRRVRCRDERVPPARSPVWQQFREGLSFSIAQPVVRLTLLLTLVNGLLGRTVIELLPALSGRLLAGDAATLAVLTAAAGAGSILGGLAMTRLSGSESVLSPLVFGCLTVAALVLLPAPLAGGIASVAAIVLVLSLVTTVAGTGCQALTMLGVPDNYRGRVLSLWTVLTMGSPAIGSLVMGALADRIGFAPVLVGFGLATLLVVTWLWRGRQAAKQG</sequence>
<feature type="transmembrane region" description="Helical" evidence="7">
    <location>
        <begin position="355"/>
        <end position="377"/>
    </location>
</feature>
<protein>
    <submittedName>
        <fullName evidence="8">MFS transporter</fullName>
    </submittedName>
</protein>
<name>A0A5C9A0S8_9GAMM</name>
<dbReference type="SUPFAM" id="SSF103473">
    <property type="entry name" value="MFS general substrate transporter"/>
    <property type="match status" value="1"/>
</dbReference>
<comment type="caution">
    <text evidence="8">The sequence shown here is derived from an EMBL/GenBank/DDBJ whole genome shotgun (WGS) entry which is preliminary data.</text>
</comment>
<dbReference type="Proteomes" id="UP000321933">
    <property type="component" value="Unassembled WGS sequence"/>
</dbReference>
<feature type="transmembrane region" description="Helical" evidence="7">
    <location>
        <begin position="318"/>
        <end position="343"/>
    </location>
</feature>